<dbReference type="EMBL" id="CP017141">
    <property type="protein sequence ID" value="AOM79197.1"/>
    <property type="molecule type" value="Genomic_DNA"/>
</dbReference>
<dbReference type="OrthoDB" id="1098513at2"/>
<protein>
    <recommendedName>
        <fullName evidence="3">HTH cro/C1-type domain-containing protein</fullName>
    </recommendedName>
</protein>
<dbReference type="InterPro" id="IPR010982">
    <property type="entry name" value="Lambda_DNA-bd_dom_sf"/>
</dbReference>
<dbReference type="Gene3D" id="1.10.260.40">
    <property type="entry name" value="lambda repressor-like DNA-binding domains"/>
    <property type="match status" value="1"/>
</dbReference>
<evidence type="ECO:0008006" key="3">
    <source>
        <dbReference type="Google" id="ProtNLM"/>
    </source>
</evidence>
<evidence type="ECO:0000313" key="1">
    <source>
        <dbReference type="EMBL" id="AOM79197.1"/>
    </source>
</evidence>
<evidence type="ECO:0000313" key="2">
    <source>
        <dbReference type="Proteomes" id="UP000094313"/>
    </source>
</evidence>
<gene>
    <name evidence="1" type="ORF">BFS30_19710</name>
</gene>
<sequence>MAGKKSKFELKIVENVKIIRKSLSKPQTYIGMILDVSDGYIGQIESEKWPAMYTLDQLNKIALDFNCSPKDFMPIEGVVEGDSIEN</sequence>
<accession>A0A1D7QKK3</accession>
<keyword evidence="2" id="KW-1185">Reference proteome</keyword>
<reference evidence="1 2" key="1">
    <citation type="submission" date="2016-08" db="EMBL/GenBank/DDBJ databases">
        <authorList>
            <person name="Seilhamer J.J."/>
        </authorList>
    </citation>
    <scope>NUCLEOTIDE SEQUENCE [LARGE SCALE GENOMIC DNA]</scope>
    <source>
        <strain evidence="1 2">DX4</strain>
    </source>
</reference>
<proteinExistence type="predicted"/>
<dbReference type="GO" id="GO:0003677">
    <property type="term" value="F:DNA binding"/>
    <property type="evidence" value="ECO:0007669"/>
    <property type="project" value="InterPro"/>
</dbReference>
<dbReference type="RefSeq" id="WP_069380860.1">
    <property type="nucleotide sequence ID" value="NZ_CP017141.1"/>
</dbReference>
<dbReference type="AlphaFoldDB" id="A0A1D7QKK3"/>
<dbReference type="Proteomes" id="UP000094313">
    <property type="component" value="Chromosome"/>
</dbReference>
<dbReference type="SUPFAM" id="SSF47413">
    <property type="entry name" value="lambda repressor-like DNA-binding domains"/>
    <property type="match status" value="1"/>
</dbReference>
<organism evidence="1 2">
    <name type="scientific">Pedobacter steynii</name>
    <dbReference type="NCBI Taxonomy" id="430522"/>
    <lineage>
        <taxon>Bacteria</taxon>
        <taxon>Pseudomonadati</taxon>
        <taxon>Bacteroidota</taxon>
        <taxon>Sphingobacteriia</taxon>
        <taxon>Sphingobacteriales</taxon>
        <taxon>Sphingobacteriaceae</taxon>
        <taxon>Pedobacter</taxon>
    </lineage>
</organism>
<dbReference type="KEGG" id="psty:BFS30_19710"/>
<name>A0A1D7QKK3_9SPHI</name>